<evidence type="ECO:0000313" key="2">
    <source>
        <dbReference type="Proteomes" id="UP001210865"/>
    </source>
</evidence>
<name>A0ABY7NGJ2_9SPHN</name>
<gene>
    <name evidence="1" type="ORF">PBT88_10655</name>
</gene>
<sequence length="52" mass="6243">MGKKSAEIHFDLARSMIAASKKMWNGTRIWIAYWWNIFIDGCWLPRDLSRRD</sequence>
<proteinExistence type="predicted"/>
<accession>A0ABY7NGJ2</accession>
<evidence type="ECO:0000313" key="1">
    <source>
        <dbReference type="EMBL" id="WBO20679.1"/>
    </source>
</evidence>
<keyword evidence="2" id="KW-1185">Reference proteome</keyword>
<evidence type="ECO:0008006" key="3">
    <source>
        <dbReference type="Google" id="ProtNLM"/>
    </source>
</evidence>
<dbReference type="Proteomes" id="UP001210865">
    <property type="component" value="Chromosome"/>
</dbReference>
<dbReference type="EMBL" id="CP115174">
    <property type="protein sequence ID" value="WBO20679.1"/>
    <property type="molecule type" value="Genomic_DNA"/>
</dbReference>
<dbReference type="RefSeq" id="WP_270075329.1">
    <property type="nucleotide sequence ID" value="NZ_CP115174.1"/>
</dbReference>
<organism evidence="1 2">
    <name type="scientific">Sphingomonas abietis</name>
    <dbReference type="NCBI Taxonomy" id="3012344"/>
    <lineage>
        <taxon>Bacteria</taxon>
        <taxon>Pseudomonadati</taxon>
        <taxon>Pseudomonadota</taxon>
        <taxon>Alphaproteobacteria</taxon>
        <taxon>Sphingomonadales</taxon>
        <taxon>Sphingomonadaceae</taxon>
        <taxon>Sphingomonas</taxon>
    </lineage>
</organism>
<protein>
    <recommendedName>
        <fullName evidence="3">Integrase</fullName>
    </recommendedName>
</protein>
<reference evidence="1 2" key="1">
    <citation type="submission" date="2022-12" db="EMBL/GenBank/DDBJ databases">
        <title>Sphingomonas abieness sp. nov., an endophytic bacterium isolated from Abies koreana.</title>
        <authorList>
            <person name="Jiang L."/>
            <person name="Lee J."/>
        </authorList>
    </citation>
    <scope>NUCLEOTIDE SEQUENCE [LARGE SCALE GENOMIC DNA]</scope>
    <source>
        <strain evidence="2">PAMB 00755</strain>
    </source>
</reference>